<dbReference type="InterPro" id="IPR008274">
    <property type="entry name" value="AldOxase/xan_DH_MoCoBD1"/>
</dbReference>
<dbReference type="Gene3D" id="3.30.365.10">
    <property type="entry name" value="Aldehyde oxidase/xanthine dehydrogenase, molybdopterin binding domain"/>
    <property type="match status" value="4"/>
</dbReference>
<keyword evidence="3" id="KW-1185">Reference proteome</keyword>
<proteinExistence type="predicted"/>
<dbReference type="RefSeq" id="WP_099305317.1">
    <property type="nucleotide sequence ID" value="NZ_PDVP01000003.1"/>
</dbReference>
<evidence type="ECO:0000259" key="1">
    <source>
        <dbReference type="SMART" id="SM01008"/>
    </source>
</evidence>
<protein>
    <submittedName>
        <fullName evidence="2">Dehydrogenase</fullName>
    </submittedName>
</protein>
<dbReference type="Proteomes" id="UP000221168">
    <property type="component" value="Unassembled WGS sequence"/>
</dbReference>
<dbReference type="NCBIfam" id="TIGR01409">
    <property type="entry name" value="TAT_signal_seq"/>
    <property type="match status" value="1"/>
</dbReference>
<dbReference type="Gene3D" id="3.90.1170.50">
    <property type="entry name" value="Aldehyde oxidase/xanthine dehydrogenase, a/b hammerhead"/>
    <property type="match status" value="1"/>
</dbReference>
<dbReference type="PROSITE" id="PS51318">
    <property type="entry name" value="TAT"/>
    <property type="match status" value="1"/>
</dbReference>
<dbReference type="SUPFAM" id="SSF56003">
    <property type="entry name" value="Molybdenum cofactor-binding domain"/>
    <property type="match status" value="2"/>
</dbReference>
<accession>A0A2G1QPN5</accession>
<feature type="domain" description="Aldehyde oxidase/xanthine dehydrogenase a/b hammerhead" evidence="1">
    <location>
        <begin position="203"/>
        <end position="281"/>
    </location>
</feature>
<dbReference type="InterPro" id="IPR000674">
    <property type="entry name" value="Ald_Oxase/Xan_DH_a/b"/>
</dbReference>
<evidence type="ECO:0000313" key="3">
    <source>
        <dbReference type="Proteomes" id="UP000221168"/>
    </source>
</evidence>
<sequence length="715" mass="76299">MTISANRRSFLKGAATLSAALVIGLDTRGQWAAAAETGFMPNPFVRIAPDGTVTVILKHFEMGQGTTTGLATLVVEELDADWATVVTEFAPADTSKYVNKALGVQGTGGSTAIANSFQQYREAGAAAKSLLVQAAAKEWNVPPDEIVVSGGSLSHGTNTARFGDLVGKVPADATPDVKLKTPDQFSLIGKDRLPRKDTPAKINGTAQFAMDTAPEGTVYAVVLHAPKFGGTVKSVDDAEARKVRGVLDVRQVPTGVAVYAEHTWAAMQGRDALKVEWDFSKAETRSSDAMEAEYARSLDEDGLVARNDGDVASALASADKTIEAEFHFPFLAHAPMEPQNCVVQIKDGKTTLWDGNQFQTVTQAVVGAISGVGAENTAIHTLYAGGSFGRRANANADYQAEATMVAKALGSDSPVKLVWTREDDIRGGYYRPMTRHRIRAGVDKDGKVVAWHSSLANKSIFTGTPMEKVAVHDGVDHFSVEGAVDTAYAIPNLRVDVRNMQTEVPVLWWRSVGHSHSGYAMEVAMDMLAEAAGRDPVELREELLAGDLRRLGVLRLAADKARWGSTLPEGWGRGIAVHKSFDTCVAEVAEVSVKDGKVKLERVVAAVDVGIAVNPDVIRAQVEGAIGYGLGHVMRDKITFTDGMVDQSNFPDYMPLRMSDMPKIEVHIVESTEAPTGIGEPGLPPAGPAVANAIFAATGKRVMHLPMIDDGIDFA</sequence>
<dbReference type="PANTHER" id="PTHR47495:SF2">
    <property type="entry name" value="ALDEHYDE DEHYDROGENASE"/>
    <property type="match status" value="1"/>
</dbReference>
<dbReference type="AlphaFoldDB" id="A0A2G1QPN5"/>
<dbReference type="Pfam" id="PF20256">
    <property type="entry name" value="MoCoBD_2"/>
    <property type="match status" value="2"/>
</dbReference>
<dbReference type="InterPro" id="IPR052516">
    <property type="entry name" value="N-heterocyclic_Hydroxylase"/>
</dbReference>
<dbReference type="PANTHER" id="PTHR47495">
    <property type="entry name" value="ALDEHYDE DEHYDROGENASE"/>
    <property type="match status" value="1"/>
</dbReference>
<dbReference type="EMBL" id="PDVP01000003">
    <property type="protein sequence ID" value="PHP67439.1"/>
    <property type="molecule type" value="Genomic_DNA"/>
</dbReference>
<dbReference type="InterPro" id="IPR019546">
    <property type="entry name" value="TAT_signal_bac_arc"/>
</dbReference>
<gene>
    <name evidence="2" type="ORF">CSC94_06945</name>
</gene>
<dbReference type="OrthoDB" id="9767994at2"/>
<dbReference type="InterPro" id="IPR006311">
    <property type="entry name" value="TAT_signal"/>
</dbReference>
<dbReference type="InterPro" id="IPR046867">
    <property type="entry name" value="AldOxase/xan_DH_MoCoBD2"/>
</dbReference>
<dbReference type="GO" id="GO:0016491">
    <property type="term" value="F:oxidoreductase activity"/>
    <property type="evidence" value="ECO:0007669"/>
    <property type="project" value="InterPro"/>
</dbReference>
<organism evidence="2 3">
    <name type="scientific">Zhengella mangrovi</name>
    <dbReference type="NCBI Taxonomy" id="1982044"/>
    <lineage>
        <taxon>Bacteria</taxon>
        <taxon>Pseudomonadati</taxon>
        <taxon>Pseudomonadota</taxon>
        <taxon>Alphaproteobacteria</taxon>
        <taxon>Hyphomicrobiales</taxon>
        <taxon>Notoacmeibacteraceae</taxon>
        <taxon>Zhengella</taxon>
    </lineage>
</organism>
<dbReference type="SMART" id="SM01008">
    <property type="entry name" value="Ald_Xan_dh_C"/>
    <property type="match status" value="1"/>
</dbReference>
<dbReference type="InterPro" id="IPR012368">
    <property type="entry name" value="OxRdtase_Mopterin-bd_su_IorB"/>
</dbReference>
<reference evidence="2 3" key="1">
    <citation type="submission" date="2017-10" db="EMBL/GenBank/DDBJ databases">
        <title>Sedimentibacterium mangrovi gen. nov., sp. nov., a novel member of family Phyllobacteriacea isolated from mangrove sediment.</title>
        <authorList>
            <person name="Liao H."/>
            <person name="Tian Y."/>
        </authorList>
    </citation>
    <scope>NUCLEOTIDE SEQUENCE [LARGE SCALE GENOMIC DNA]</scope>
    <source>
        <strain evidence="2 3">X9-2-2</strain>
    </source>
</reference>
<comment type="caution">
    <text evidence="2">The sequence shown here is derived from an EMBL/GenBank/DDBJ whole genome shotgun (WGS) entry which is preliminary data.</text>
</comment>
<dbReference type="Pfam" id="PF02738">
    <property type="entry name" value="MoCoBD_1"/>
    <property type="match status" value="1"/>
</dbReference>
<evidence type="ECO:0000313" key="2">
    <source>
        <dbReference type="EMBL" id="PHP67439.1"/>
    </source>
</evidence>
<dbReference type="InterPro" id="IPR037165">
    <property type="entry name" value="AldOxase/xan_DH_Mopterin-bd_sf"/>
</dbReference>
<name>A0A2G1QPN5_9HYPH</name>
<dbReference type="PIRSF" id="PIRSF036389">
    <property type="entry name" value="IOR_B"/>
    <property type="match status" value="1"/>
</dbReference>